<evidence type="ECO:0000313" key="2">
    <source>
        <dbReference type="Proteomes" id="UP001057279"/>
    </source>
</evidence>
<name>A0ACB9VEV8_9CETA</name>
<feature type="non-terminal residue" evidence="1">
    <location>
        <position position="1"/>
    </location>
</feature>
<comment type="caution">
    <text evidence="1">The sequence shown here is derived from an EMBL/GenBank/DDBJ whole genome shotgun (WGS) entry which is preliminary data.</text>
</comment>
<organism evidence="1 2">
    <name type="scientific">Ovis ammon polii x Ovis aries</name>
    <dbReference type="NCBI Taxonomy" id="2918886"/>
    <lineage>
        <taxon>Eukaryota</taxon>
        <taxon>Metazoa</taxon>
        <taxon>Chordata</taxon>
        <taxon>Craniata</taxon>
        <taxon>Vertebrata</taxon>
        <taxon>Euteleostomi</taxon>
        <taxon>Mammalia</taxon>
        <taxon>Eutheria</taxon>
        <taxon>Laurasiatheria</taxon>
        <taxon>Artiodactyla</taxon>
        <taxon>Ruminantia</taxon>
        <taxon>Pecora</taxon>
        <taxon>Bovidae</taxon>
        <taxon>Caprinae</taxon>
        <taxon>Ovis</taxon>
    </lineage>
</organism>
<evidence type="ECO:0000313" key="1">
    <source>
        <dbReference type="EMBL" id="KAI4588452.1"/>
    </source>
</evidence>
<sequence length="212" mass="23905">TALPQIPWTEYTEYTDPFTLRYASPRRNGPSVNPQTVRILNSFHLGGEECIISNCVRGWLMEVNVNIFHKPSSLQEKPSTEGYIAVVLPKFEEIKYNLDFTNSYAAVGQVNILVMKRVCHGAINFSRPPLDVRQLDLLSGNVENGLELDKLVYDEKVVIKTWGKKEIRLSLISFLFLDPSTVDSTVQMIVGKSKVEGIKTWRSKAGSSANKR</sequence>
<proteinExistence type="predicted"/>
<dbReference type="Proteomes" id="UP001057279">
    <property type="component" value="Linkage Group LG02"/>
</dbReference>
<reference evidence="1" key="1">
    <citation type="submission" date="2022-03" db="EMBL/GenBank/DDBJ databases">
        <title>Genomic analyses of argali, domestic sheep and their hybrids provide insights into chromosomal evolution, heterosis and genetic basis of agronomic traits.</title>
        <authorList>
            <person name="Li M."/>
        </authorList>
    </citation>
    <scope>NUCLEOTIDE SEQUENCE</scope>
    <source>
        <strain evidence="1">F1 hybrid</strain>
    </source>
</reference>
<protein>
    <submittedName>
        <fullName evidence="1">Uncharacterized protein</fullName>
    </submittedName>
</protein>
<keyword evidence="2" id="KW-1185">Reference proteome</keyword>
<accession>A0ACB9VEV8</accession>
<gene>
    <name evidence="1" type="ORF">MJG53_002860</name>
</gene>
<dbReference type="EMBL" id="CM043027">
    <property type="protein sequence ID" value="KAI4588452.1"/>
    <property type="molecule type" value="Genomic_DNA"/>
</dbReference>